<dbReference type="Proteomes" id="UP001145114">
    <property type="component" value="Unassembled WGS sequence"/>
</dbReference>
<dbReference type="EMBL" id="JAMZIH010000494">
    <property type="protein sequence ID" value="KAJ1679260.1"/>
    <property type="molecule type" value="Genomic_DNA"/>
</dbReference>
<name>A0ACC1HT89_9FUNG</name>
<evidence type="ECO:0000313" key="1">
    <source>
        <dbReference type="EMBL" id="KAJ1679260.1"/>
    </source>
</evidence>
<accession>A0ACC1HT89</accession>
<sequence length="318" mass="35764">MRIFVVPITRKRWAFHCVPTKTTHSYLAKWTTKAGERWHKLGETPQKSWRHSIYQFGERIMSKIDHIEWFFKEIPSKKELPASHPVEIIAPLTTGMLNQPSVTRALTELAQRREPYHRRWFFQSVLCVPLTSLFTLVPFIPNFPLFYNLFRLYSHYRAGNGAHRLTSVMADGNYTFTSNPILDEFYIKRAAASTTCTSESASSTVIDIGNGEESISDTLRRQAGNHGSTPITNSSSSSSSSKPADELTPLNAADSRLGGQGYNCGSKCSPEEDEGERLLLTEQDIFDLAKLLNESGLELALLRARSQIVAHLNAKGRV</sequence>
<protein>
    <submittedName>
        <fullName evidence="1">Uncharacterized protein</fullName>
    </submittedName>
</protein>
<gene>
    <name evidence="1" type="ORF">EV182_002412</name>
</gene>
<comment type="caution">
    <text evidence="1">The sequence shown here is derived from an EMBL/GenBank/DDBJ whole genome shotgun (WGS) entry which is preliminary data.</text>
</comment>
<evidence type="ECO:0000313" key="2">
    <source>
        <dbReference type="Proteomes" id="UP001145114"/>
    </source>
</evidence>
<reference evidence="1" key="1">
    <citation type="submission" date="2022-06" db="EMBL/GenBank/DDBJ databases">
        <title>Phylogenomic reconstructions and comparative analyses of Kickxellomycotina fungi.</title>
        <authorList>
            <person name="Reynolds N.K."/>
            <person name="Stajich J.E."/>
            <person name="Barry K."/>
            <person name="Grigoriev I.V."/>
            <person name="Crous P."/>
            <person name="Smith M.E."/>
        </authorList>
    </citation>
    <scope>NUCLEOTIDE SEQUENCE</scope>
    <source>
        <strain evidence="1">RSA 2271</strain>
    </source>
</reference>
<proteinExistence type="predicted"/>
<keyword evidence="2" id="KW-1185">Reference proteome</keyword>
<organism evidence="1 2">
    <name type="scientific">Spiromyces aspiralis</name>
    <dbReference type="NCBI Taxonomy" id="68401"/>
    <lineage>
        <taxon>Eukaryota</taxon>
        <taxon>Fungi</taxon>
        <taxon>Fungi incertae sedis</taxon>
        <taxon>Zoopagomycota</taxon>
        <taxon>Kickxellomycotina</taxon>
        <taxon>Kickxellomycetes</taxon>
        <taxon>Kickxellales</taxon>
        <taxon>Kickxellaceae</taxon>
        <taxon>Spiromyces</taxon>
    </lineage>
</organism>